<evidence type="ECO:0000313" key="2">
    <source>
        <dbReference type="Proteomes" id="UP000008898"/>
    </source>
</evidence>
<protein>
    <submittedName>
        <fullName evidence="1">Uncharacterized protein</fullName>
    </submittedName>
</protein>
<reference evidence="1 2" key="2">
    <citation type="journal article" date="2012" name="Environ. Microbiol.">
        <title>Characterization of the first alginolytic operons in a marine bacterium: from their emergence in marine Flavobacteriia to their independent transfers to marine Proteobacteria and human gut Bacteroides.</title>
        <authorList>
            <person name="Thomas F."/>
            <person name="Barbeyron T."/>
            <person name="Tonon T."/>
            <person name="Genicot S."/>
            <person name="Czjzek M."/>
            <person name="Michel G."/>
        </authorList>
    </citation>
    <scope>NUCLEOTIDE SEQUENCE [LARGE SCALE GENOMIC DNA]</scope>
    <source>
        <strain evidence="2">DSM 12802 / CCUG 47099 / CIP 106680 / NCIMB 13871 / Dsij</strain>
    </source>
</reference>
<sequence length="85" mass="9612">MRIENGTIRKNGLNGYGKKINLNEINWIKKFAGDYTLKTETKELKINTELIDKTSLTELNSILKELNLPADKTPFANTGKRCTSP</sequence>
<dbReference type="Proteomes" id="UP000008898">
    <property type="component" value="Chromosome"/>
</dbReference>
<evidence type="ECO:0000313" key="1">
    <source>
        <dbReference type="EMBL" id="CAZ98557.1"/>
    </source>
</evidence>
<name>G0L404_ZOBGA</name>
<dbReference type="KEGG" id="zga:ZOBELLIA_4422"/>
<dbReference type="EMBL" id="FP476056">
    <property type="protein sequence ID" value="CAZ98557.1"/>
    <property type="molecule type" value="Genomic_DNA"/>
</dbReference>
<proteinExistence type="predicted"/>
<reference evidence="2" key="1">
    <citation type="submission" date="2009-07" db="EMBL/GenBank/DDBJ databases">
        <title>Complete genome sequence of Zobellia galactanivorans Dsij.</title>
        <authorList>
            <consortium name="Genoscope - CEA"/>
        </authorList>
    </citation>
    <scope>NUCLEOTIDE SEQUENCE [LARGE SCALE GENOMIC DNA]</scope>
    <source>
        <strain evidence="2">DSM 12802 / CCUG 47099 / CIP 106680 / NCIMB 13871 / Dsij</strain>
    </source>
</reference>
<organism evidence="1 2">
    <name type="scientific">Zobellia galactanivorans (strain DSM 12802 / CCUG 47099 / CIP 106680 / NCIMB 13871 / Dsij)</name>
    <dbReference type="NCBI Taxonomy" id="63186"/>
    <lineage>
        <taxon>Bacteria</taxon>
        <taxon>Pseudomonadati</taxon>
        <taxon>Bacteroidota</taxon>
        <taxon>Flavobacteriia</taxon>
        <taxon>Flavobacteriales</taxon>
        <taxon>Flavobacteriaceae</taxon>
        <taxon>Zobellia</taxon>
    </lineage>
</organism>
<gene>
    <name evidence="1" type="ordered locus">zobellia_4422</name>
</gene>
<accession>G0L404</accession>
<dbReference type="AlphaFoldDB" id="G0L404"/>
<dbReference type="HOGENOM" id="CLU_2511960_0_0_10"/>
<keyword evidence="2" id="KW-1185">Reference proteome</keyword>
<dbReference type="STRING" id="63186.ZOBELLIA_4422"/>